<proteinExistence type="predicted"/>
<reference evidence="1 2" key="1">
    <citation type="journal article" date="2013" name="BMC Genomics">
        <title>Comparative genomics of parasitic silkworm microsporidia reveal an association between genome expansion and host adaptation.</title>
        <authorList>
            <person name="Pan G."/>
            <person name="Xu J."/>
            <person name="Li T."/>
            <person name="Xia Q."/>
            <person name="Liu S.L."/>
            <person name="Zhang G."/>
            <person name="Li S."/>
            <person name="Li C."/>
            <person name="Liu H."/>
            <person name="Yang L."/>
            <person name="Liu T."/>
            <person name="Zhang X."/>
            <person name="Wu Z."/>
            <person name="Fan W."/>
            <person name="Dang X."/>
            <person name="Xiang H."/>
            <person name="Tao M."/>
            <person name="Li Y."/>
            <person name="Hu J."/>
            <person name="Li Z."/>
            <person name="Lin L."/>
            <person name="Luo J."/>
            <person name="Geng L."/>
            <person name="Wang L."/>
            <person name="Long M."/>
            <person name="Wan Y."/>
            <person name="He N."/>
            <person name="Zhang Z."/>
            <person name="Lu C."/>
            <person name="Keeling P.J."/>
            <person name="Wang J."/>
            <person name="Xiang Z."/>
            <person name="Zhou Z."/>
        </authorList>
    </citation>
    <scope>NUCLEOTIDE SEQUENCE [LARGE SCALE GENOMIC DNA]</scope>
    <source>
        <strain evidence="2">CQ1 / CVCC 102059</strain>
    </source>
</reference>
<gene>
    <name evidence="1" type="ORF">NBO_18g0006</name>
</gene>
<sequence>MKIYVIFLTFIYTSSLQKRKYNYDHQTIDIRENYDIYNRALNEEKCFFINNDCHKNKSSFDKPLDAGFKTKNTSLNKRSLNCNFLKNTIEYPQMDFTSDQILLNEPLDLRIKRPKIDSSSIKNTKNVSIENQGNKHYLSNESLKNNTFFCVSEIQKFERKDTKIDFISCQMTEIYEKIARYTRKFFNTPYFKHYTSKISNLTSIYKFLYENNHCYGHNNDIFKLLDPKLIEILKKMLLRFDKNAEFTEKNYLKFMNPLFLRRTYDY</sequence>
<dbReference type="HOGENOM" id="CLU_1046200_0_0_1"/>
<evidence type="ECO:0000313" key="1">
    <source>
        <dbReference type="EMBL" id="EOB14679.1"/>
    </source>
</evidence>
<evidence type="ECO:0000313" key="2">
    <source>
        <dbReference type="Proteomes" id="UP000016927"/>
    </source>
</evidence>
<dbReference type="VEuPathDB" id="MicrosporidiaDB:NBO_18g0006"/>
<dbReference type="AlphaFoldDB" id="R0M9M0"/>
<organism evidence="1 2">
    <name type="scientific">Nosema bombycis (strain CQ1 / CVCC 102059)</name>
    <name type="common">Microsporidian parasite</name>
    <name type="synonym">Pebrine of silkworm</name>
    <dbReference type="NCBI Taxonomy" id="578461"/>
    <lineage>
        <taxon>Eukaryota</taxon>
        <taxon>Fungi</taxon>
        <taxon>Fungi incertae sedis</taxon>
        <taxon>Microsporidia</taxon>
        <taxon>Nosematidae</taxon>
        <taxon>Nosema</taxon>
    </lineage>
</organism>
<name>R0M9M0_NOSB1</name>
<dbReference type="EMBL" id="KB908926">
    <property type="protein sequence ID" value="EOB14679.1"/>
    <property type="molecule type" value="Genomic_DNA"/>
</dbReference>
<accession>R0M9M0</accession>
<protein>
    <submittedName>
        <fullName evidence="1">Uncharacterized protein</fullName>
    </submittedName>
</protein>
<dbReference type="Proteomes" id="UP000016927">
    <property type="component" value="Unassembled WGS sequence"/>
</dbReference>
<keyword evidence="2" id="KW-1185">Reference proteome</keyword>